<protein>
    <submittedName>
        <fullName evidence="3">Transposase</fullName>
    </submittedName>
</protein>
<reference evidence="3 4" key="1">
    <citation type="submission" date="2020-08" db="EMBL/GenBank/DDBJ databases">
        <title>Genomic Encyclopedia of Type Strains, Phase IV (KMG-IV): sequencing the most valuable type-strain genomes for metagenomic binning, comparative biology and taxonomic classification.</title>
        <authorList>
            <person name="Goeker M."/>
        </authorList>
    </citation>
    <scope>NUCLEOTIDE SEQUENCE [LARGE SCALE GENOMIC DNA]</scope>
    <source>
        <strain evidence="3 4">DSM 105434</strain>
    </source>
</reference>
<evidence type="ECO:0000313" key="4">
    <source>
        <dbReference type="Proteomes" id="UP000536909"/>
    </source>
</evidence>
<name>A0ABR6MN04_9DEIO</name>
<sequence length="215" mass="24776">MRAFRYRLYPTLRQETALLDTLRLTRELYNGALQERRDAYRKAGKSVSVYEQMKALPEVKAVRPEFKKIHAHVLQGVVTQLDRAFQGFFRRVKQGQTPGYPRFKGADRWDSFAFKQVWDNSRNTWFGPGKVLDSGRIYLPNIGNVRMKMHRRVEGKPKTLTIKKEGNEWYATYVRPPPVRCPKRAAQLDSTSAPPTSSSPQMGRSKTTPVSFSPP</sequence>
<evidence type="ECO:0000313" key="3">
    <source>
        <dbReference type="EMBL" id="MBB5293314.1"/>
    </source>
</evidence>
<feature type="compositionally biased region" description="Polar residues" evidence="1">
    <location>
        <begin position="201"/>
        <end position="215"/>
    </location>
</feature>
<dbReference type="Proteomes" id="UP000536909">
    <property type="component" value="Unassembled WGS sequence"/>
</dbReference>
<dbReference type="InterPro" id="IPR021027">
    <property type="entry name" value="Transposase_put_HTH"/>
</dbReference>
<dbReference type="RefSeq" id="WP_241687035.1">
    <property type="nucleotide sequence ID" value="NZ_BSUI01000012.1"/>
</dbReference>
<feature type="domain" description="Transposase putative helix-turn-helix" evidence="2">
    <location>
        <begin position="2"/>
        <end position="45"/>
    </location>
</feature>
<keyword evidence="4" id="KW-1185">Reference proteome</keyword>
<evidence type="ECO:0000256" key="1">
    <source>
        <dbReference type="SAM" id="MobiDB-lite"/>
    </source>
</evidence>
<gene>
    <name evidence="3" type="ORF">HNQ10_000127</name>
</gene>
<proteinExistence type="predicted"/>
<dbReference type="Pfam" id="PF12323">
    <property type="entry name" value="HTH_OrfB_IS605"/>
    <property type="match status" value="1"/>
</dbReference>
<accession>A0ABR6MN04</accession>
<evidence type="ECO:0000259" key="2">
    <source>
        <dbReference type="Pfam" id="PF12323"/>
    </source>
</evidence>
<organism evidence="3 4">
    <name type="scientific">Deinococcus metallilatus</name>
    <dbReference type="NCBI Taxonomy" id="1211322"/>
    <lineage>
        <taxon>Bacteria</taxon>
        <taxon>Thermotogati</taxon>
        <taxon>Deinococcota</taxon>
        <taxon>Deinococci</taxon>
        <taxon>Deinococcales</taxon>
        <taxon>Deinococcaceae</taxon>
        <taxon>Deinococcus</taxon>
    </lineage>
</organism>
<dbReference type="EMBL" id="JACHFV010000001">
    <property type="protein sequence ID" value="MBB5293314.1"/>
    <property type="molecule type" value="Genomic_DNA"/>
</dbReference>
<feature type="compositionally biased region" description="Low complexity" evidence="1">
    <location>
        <begin position="190"/>
        <end position="200"/>
    </location>
</feature>
<feature type="region of interest" description="Disordered" evidence="1">
    <location>
        <begin position="176"/>
        <end position="215"/>
    </location>
</feature>
<comment type="caution">
    <text evidence="3">The sequence shown here is derived from an EMBL/GenBank/DDBJ whole genome shotgun (WGS) entry which is preliminary data.</text>
</comment>